<dbReference type="AlphaFoldDB" id="A0A1G9BSD9"/>
<keyword evidence="3" id="KW-1185">Reference proteome</keyword>
<dbReference type="GO" id="GO:0007165">
    <property type="term" value="P:signal transduction"/>
    <property type="evidence" value="ECO:0007669"/>
    <property type="project" value="InterPro"/>
</dbReference>
<dbReference type="RefSeq" id="WP_089680566.1">
    <property type="nucleotide sequence ID" value="NZ_FNFO01000002.1"/>
</dbReference>
<reference evidence="2 3" key="1">
    <citation type="submission" date="2016-10" db="EMBL/GenBank/DDBJ databases">
        <authorList>
            <person name="de Groot N.N."/>
        </authorList>
    </citation>
    <scope>NUCLEOTIDE SEQUENCE [LARGE SCALE GENOMIC DNA]</scope>
    <source>
        <strain evidence="2 3">DSM 25186</strain>
    </source>
</reference>
<organism evidence="2 3">
    <name type="scientific">Catalinimonas alkaloidigena</name>
    <dbReference type="NCBI Taxonomy" id="1075417"/>
    <lineage>
        <taxon>Bacteria</taxon>
        <taxon>Pseudomonadati</taxon>
        <taxon>Bacteroidota</taxon>
        <taxon>Cytophagia</taxon>
        <taxon>Cytophagales</taxon>
        <taxon>Catalimonadaceae</taxon>
        <taxon>Catalinimonas</taxon>
    </lineage>
</organism>
<dbReference type="Proteomes" id="UP000198510">
    <property type="component" value="Unassembled WGS sequence"/>
</dbReference>
<evidence type="ECO:0000313" key="2">
    <source>
        <dbReference type="EMBL" id="SDK42421.1"/>
    </source>
</evidence>
<dbReference type="Pfam" id="PF01584">
    <property type="entry name" value="CheW"/>
    <property type="match status" value="1"/>
</dbReference>
<accession>A0A1G9BSD9</accession>
<proteinExistence type="predicted"/>
<evidence type="ECO:0000313" key="3">
    <source>
        <dbReference type="Proteomes" id="UP000198510"/>
    </source>
</evidence>
<dbReference type="InterPro" id="IPR036061">
    <property type="entry name" value="CheW-like_dom_sf"/>
</dbReference>
<dbReference type="GO" id="GO:0005829">
    <property type="term" value="C:cytosol"/>
    <property type="evidence" value="ECO:0007669"/>
    <property type="project" value="TreeGrafter"/>
</dbReference>
<gene>
    <name evidence="2" type="ORF">SAMN05421823_102698</name>
</gene>
<dbReference type="PROSITE" id="PS50851">
    <property type="entry name" value="CHEW"/>
    <property type="match status" value="1"/>
</dbReference>
<name>A0A1G9BSD9_9BACT</name>
<feature type="domain" description="CheW-like" evidence="1">
    <location>
        <begin position="19"/>
        <end position="161"/>
    </location>
</feature>
<dbReference type="InterPro" id="IPR039315">
    <property type="entry name" value="CheW"/>
</dbReference>
<dbReference type="EMBL" id="FNFO01000002">
    <property type="protein sequence ID" value="SDK42421.1"/>
    <property type="molecule type" value="Genomic_DNA"/>
</dbReference>
<sequence length="168" mass="18328">MAQSISKEKEPQAGNSGPRIQLVVFRLGEEEYALSIDQIKEVVLTPNVARIPQTPDHIKGVANIRGNVLAILDLEKKFGIKSTDESLPKYTLVLESQEASVGILVRKVPNTLSIGEHDIDTASSVVLSSEAEEQAIRGIVKSGERMIILIDALAMLSRRETQEVAKSL</sequence>
<dbReference type="SMART" id="SM00260">
    <property type="entry name" value="CheW"/>
    <property type="match status" value="1"/>
</dbReference>
<protein>
    <submittedName>
        <fullName evidence="2">Purine-binding chemotaxis protein CheW</fullName>
    </submittedName>
</protein>
<dbReference type="InterPro" id="IPR002545">
    <property type="entry name" value="CheW-lke_dom"/>
</dbReference>
<evidence type="ECO:0000259" key="1">
    <source>
        <dbReference type="PROSITE" id="PS50851"/>
    </source>
</evidence>
<dbReference type="STRING" id="1075417.SAMN05421823_102698"/>
<dbReference type="GO" id="GO:0006935">
    <property type="term" value="P:chemotaxis"/>
    <property type="evidence" value="ECO:0007669"/>
    <property type="project" value="InterPro"/>
</dbReference>
<dbReference type="PANTHER" id="PTHR22617:SF23">
    <property type="entry name" value="CHEMOTAXIS PROTEIN CHEW"/>
    <property type="match status" value="1"/>
</dbReference>
<dbReference type="Gene3D" id="2.30.30.40">
    <property type="entry name" value="SH3 Domains"/>
    <property type="match status" value="1"/>
</dbReference>
<dbReference type="SUPFAM" id="SSF50341">
    <property type="entry name" value="CheW-like"/>
    <property type="match status" value="1"/>
</dbReference>
<dbReference type="PANTHER" id="PTHR22617">
    <property type="entry name" value="CHEMOTAXIS SENSOR HISTIDINE KINASE-RELATED"/>
    <property type="match status" value="1"/>
</dbReference>
<dbReference type="OrthoDB" id="9794382at2"/>
<dbReference type="Gene3D" id="2.40.50.180">
    <property type="entry name" value="CheA-289, Domain 4"/>
    <property type="match status" value="1"/>
</dbReference>